<evidence type="ECO:0000313" key="4">
    <source>
        <dbReference type="Proteomes" id="UP000184192"/>
    </source>
</evidence>
<name>A0A1M6B239_9BACE</name>
<evidence type="ECO:0000313" key="5">
    <source>
        <dbReference type="Proteomes" id="UP000286075"/>
    </source>
</evidence>
<sequence>MNEPHKYRATDKMSDLICDNYSLLMVMSRFGLSLGFGDKSVKDVCEAQGVDYRTFLAVANFISEEQYAYTYSEDEDAFSIPALMDYLKQAHTYFLDFKLPVIRRKLIESIDCSGTDNIAYLILKFFDEYAKEVHRHMEYENEAVFTYVEKLLEGKLAENYDIATFASKHNQIETKLTELKNIIIKYYPEKENNNKLNAVLFDIFNCEHDLASHCQVEDYMFVPAVAQLERRLKNEQ</sequence>
<reference evidence="3" key="1">
    <citation type="submission" date="2016-11" db="EMBL/GenBank/DDBJ databases">
        <authorList>
            <person name="Jaros S."/>
            <person name="Januszkiewicz K."/>
            <person name="Wedrychowicz H."/>
        </authorList>
    </citation>
    <scope>NUCLEOTIDE SEQUENCE [LARGE SCALE GENOMIC DNA]</scope>
    <source>
        <strain evidence="3">DSM 26884</strain>
    </source>
</reference>
<protein>
    <submittedName>
        <fullName evidence="2">Hemerythrin domain-containing protein</fullName>
    </submittedName>
    <submittedName>
        <fullName evidence="3">Regulator of cell morphogenesis and NO signaling</fullName>
    </submittedName>
</protein>
<evidence type="ECO:0000313" key="2">
    <source>
        <dbReference type="EMBL" id="RGX78138.1"/>
    </source>
</evidence>
<dbReference type="OrthoDB" id="937463at2"/>
<evidence type="ECO:0000313" key="3">
    <source>
        <dbReference type="EMBL" id="SHI42802.1"/>
    </source>
</evidence>
<dbReference type="GeneID" id="92710675"/>
<reference evidence="2 5" key="3">
    <citation type="submission" date="2018-08" db="EMBL/GenBank/DDBJ databases">
        <title>A genome reference for cultivated species of the human gut microbiota.</title>
        <authorList>
            <person name="Zou Y."/>
            <person name="Xue W."/>
            <person name="Luo G."/>
        </authorList>
    </citation>
    <scope>NUCLEOTIDE SEQUENCE [LARGE SCALE GENOMIC DNA]</scope>
    <source>
        <strain evidence="2 5">OF03-9BH</strain>
    </source>
</reference>
<reference evidence="4" key="2">
    <citation type="submission" date="2016-11" db="EMBL/GenBank/DDBJ databases">
        <authorList>
            <person name="Varghese N."/>
            <person name="Submissions S."/>
        </authorList>
    </citation>
    <scope>NUCLEOTIDE SEQUENCE [LARGE SCALE GENOMIC DNA]</scope>
    <source>
        <strain evidence="4">DSM 26884</strain>
    </source>
</reference>
<dbReference type="Proteomes" id="UP000286075">
    <property type="component" value="Unassembled WGS sequence"/>
</dbReference>
<dbReference type="Gene3D" id="1.20.120.520">
    <property type="entry name" value="nmb1532 protein domain like"/>
    <property type="match status" value="1"/>
</dbReference>
<dbReference type="EMBL" id="QSCF01000019">
    <property type="protein sequence ID" value="RGX78138.1"/>
    <property type="molecule type" value="Genomic_DNA"/>
</dbReference>
<dbReference type="EMBL" id="FQZN01000002">
    <property type="protein sequence ID" value="SHI42802.1"/>
    <property type="molecule type" value="Genomic_DNA"/>
</dbReference>
<dbReference type="AlphaFoldDB" id="A0A1M6B239"/>
<accession>A0A1M6B239</accession>
<dbReference type="eggNOG" id="COG2846">
    <property type="taxonomic scope" value="Bacteria"/>
</dbReference>
<dbReference type="Pfam" id="PF01814">
    <property type="entry name" value="Hemerythrin"/>
    <property type="match status" value="1"/>
</dbReference>
<keyword evidence="4" id="KW-1185">Reference proteome</keyword>
<dbReference type="Proteomes" id="UP000184192">
    <property type="component" value="Unassembled WGS sequence"/>
</dbReference>
<dbReference type="RefSeq" id="WP_073312577.1">
    <property type="nucleotide sequence ID" value="NZ_CABMFG010000019.1"/>
</dbReference>
<gene>
    <name evidence="2" type="ORF">DXA68_12930</name>
    <name evidence="3" type="ORF">SAMN05444350_102135</name>
</gene>
<dbReference type="InterPro" id="IPR012312">
    <property type="entry name" value="Hemerythrin-like"/>
</dbReference>
<organism evidence="3 4">
    <name type="scientific">Bacteroides stercorirosoris</name>
    <dbReference type="NCBI Taxonomy" id="871324"/>
    <lineage>
        <taxon>Bacteria</taxon>
        <taxon>Pseudomonadati</taxon>
        <taxon>Bacteroidota</taxon>
        <taxon>Bacteroidia</taxon>
        <taxon>Bacteroidales</taxon>
        <taxon>Bacteroidaceae</taxon>
        <taxon>Bacteroides</taxon>
    </lineage>
</organism>
<feature type="domain" description="Hemerythrin-like" evidence="1">
    <location>
        <begin position="85"/>
        <end position="224"/>
    </location>
</feature>
<evidence type="ECO:0000259" key="1">
    <source>
        <dbReference type="Pfam" id="PF01814"/>
    </source>
</evidence>
<proteinExistence type="predicted"/>